<reference evidence="2" key="1">
    <citation type="submission" date="2015-07" db="EMBL/GenBank/DDBJ databases">
        <title>Draft Genome Sequence of Oceanobacillus picturae Heshi-B3 that Was Isolated from Fermented Rice Bran with Aging Salted Mackerel, Which Was Named Heshiko as Traditional Fermented Seafood in Japan.</title>
        <authorList>
            <person name="Akuzawa S."/>
            <person name="Nakagawa J."/>
            <person name="Kanekatsu T."/>
            <person name="Kanesaki Y."/>
            <person name="Suzuki T."/>
        </authorList>
    </citation>
    <scope>NUCLEOTIDE SEQUENCE [LARGE SCALE GENOMIC DNA]</scope>
    <source>
        <strain evidence="2">Heshi-B3</strain>
    </source>
</reference>
<sequence length="565" mass="65857">MQTFENYTYERPDMPAEKKKFNALLNKFKEASSYKEATEAIEAINKRRNTLSTMFNLVYIRASIDTNDAYYQKERDFFDEVSPEISEMATAFYKELVSSPYREELENQWGSQLFQIADYQIKSFSPEVMNLLQEENKLSSSYSKLVASAEVEFQGGTYTLAQLGPFAEHKDRAVRKEAMNASAGFFSEHADKFDEIFDKLVKVRHEIAVKLGYKNFVELGYVRMQRIDYNAEMVDVFRKQVRDVIVPLASKLYKKQAERIGVDKLKFYDVNFDFKTGNATPKGSPEWIIENGKQMYKELSDETNEFFQFMLDRNLMDLEAKKGKEAGGYCTLIEDYQAPFIFANFNGTSGDIDVLTHEAGHAFQAYSSRNIGVPEYLFPTYESAEIHSMSMEFFTWPWMELFFKEDTEKYKYAHLASGLHFIPYGVAVDEFQHLVYENPEWTPDERKQAWKKLEETYLPHIDYDGNAYLEAGSYWQRQGHIYDVPFYYIDYTLAQICAFQFWKKSREDQEQAWEDYLHLCKLGGSKSFLGLVEAANLRSPFEQGTVEDTVAVIEEWLESVDDKAL</sequence>
<reference evidence="1 2" key="2">
    <citation type="journal article" date="2016" name="Genome Announc.">
        <title>Draft Genome Sequence of Oceanobacillus picturae Heshi-B3, Isolated from Fermented Rice Bran in a Traditional Japanese Seafood Dish.</title>
        <authorList>
            <person name="Akuzawa S."/>
            <person name="Nagaoka J."/>
            <person name="Kanekatsu M."/>
            <person name="Kanesaki Y."/>
            <person name="Suzuki T."/>
        </authorList>
    </citation>
    <scope>NUCLEOTIDE SEQUENCE [LARGE SCALE GENOMIC DNA]</scope>
    <source>
        <strain evidence="1 2">Heshi-B3</strain>
    </source>
</reference>
<accession>A0A0U9H1I9</accession>
<dbReference type="PANTHER" id="PTHR11804">
    <property type="entry name" value="PROTEASE M3 THIMET OLIGOPEPTIDASE-RELATED"/>
    <property type="match status" value="1"/>
</dbReference>
<dbReference type="Proteomes" id="UP000052946">
    <property type="component" value="Unassembled WGS sequence"/>
</dbReference>
<evidence type="ECO:0000313" key="1">
    <source>
        <dbReference type="EMBL" id="GAQ16453.1"/>
    </source>
</evidence>
<dbReference type="GO" id="GO:0006508">
    <property type="term" value="P:proteolysis"/>
    <property type="evidence" value="ECO:0007669"/>
    <property type="project" value="InterPro"/>
</dbReference>
<evidence type="ECO:0000313" key="2">
    <source>
        <dbReference type="Proteomes" id="UP000052946"/>
    </source>
</evidence>
<proteinExistence type="predicted"/>
<dbReference type="GO" id="GO:0006518">
    <property type="term" value="P:peptide metabolic process"/>
    <property type="evidence" value="ECO:0007669"/>
    <property type="project" value="TreeGrafter"/>
</dbReference>
<dbReference type="RefSeq" id="WP_058949207.1">
    <property type="nucleotide sequence ID" value="NZ_BBXV01000007.1"/>
</dbReference>
<dbReference type="CDD" id="cd09606">
    <property type="entry name" value="M3B_PepF"/>
    <property type="match status" value="1"/>
</dbReference>
<dbReference type="EMBL" id="BBXV01000007">
    <property type="protein sequence ID" value="GAQ16453.1"/>
    <property type="molecule type" value="Genomic_DNA"/>
</dbReference>
<dbReference type="SUPFAM" id="SSF55486">
    <property type="entry name" value="Metalloproteases ('zincins'), catalytic domain"/>
    <property type="match status" value="1"/>
</dbReference>
<dbReference type="InterPro" id="IPR045090">
    <property type="entry name" value="Pept_M3A_M3B"/>
</dbReference>
<gene>
    <name evidence="1" type="ORF">OPHB3_0376</name>
</gene>
<protein>
    <submittedName>
        <fullName evidence="1">Oligoendopeptidase</fullName>
    </submittedName>
</protein>
<comment type="caution">
    <text evidence="1">The sequence shown here is derived from an EMBL/GenBank/DDBJ whole genome shotgun (WGS) entry which is preliminary data.</text>
</comment>
<dbReference type="NCBIfam" id="TIGR02289">
    <property type="entry name" value="M3_not_pepF"/>
    <property type="match status" value="1"/>
</dbReference>
<dbReference type="AlphaFoldDB" id="A0A0U9H1I9"/>
<dbReference type="OrthoDB" id="9762795at2"/>
<dbReference type="PANTHER" id="PTHR11804:SF28">
    <property type="entry name" value="OLIGOENDOPEPTIDASE F"/>
    <property type="match status" value="1"/>
</dbReference>
<name>A0A0U9H1I9_9BACI</name>
<dbReference type="GO" id="GO:0004222">
    <property type="term" value="F:metalloendopeptidase activity"/>
    <property type="evidence" value="ECO:0007669"/>
    <property type="project" value="InterPro"/>
</dbReference>
<dbReference type="Gene3D" id="1.10.1370.30">
    <property type="match status" value="1"/>
</dbReference>
<organism evidence="1 2">
    <name type="scientific">Oceanobacillus picturae</name>
    <dbReference type="NCBI Taxonomy" id="171693"/>
    <lineage>
        <taxon>Bacteria</taxon>
        <taxon>Bacillati</taxon>
        <taxon>Bacillota</taxon>
        <taxon>Bacilli</taxon>
        <taxon>Bacillales</taxon>
        <taxon>Bacillaceae</taxon>
        <taxon>Oceanobacillus</taxon>
    </lineage>
</organism>
<dbReference type="InterPro" id="IPR011976">
    <property type="entry name" value="Pept_M3B_oligopep-rel"/>
</dbReference>